<feature type="compositionally biased region" description="Polar residues" evidence="1">
    <location>
        <begin position="170"/>
        <end position="184"/>
    </location>
</feature>
<feature type="compositionally biased region" description="Polar residues" evidence="1">
    <location>
        <begin position="127"/>
        <end position="137"/>
    </location>
</feature>
<dbReference type="EMBL" id="CP116394">
    <property type="protein sequence ID" value="WCE46828.1"/>
    <property type="molecule type" value="Genomic_DNA"/>
</dbReference>
<name>A0AB38XR52_9ACTO</name>
<evidence type="ECO:0000313" key="3">
    <source>
        <dbReference type="Proteomes" id="UP001211044"/>
    </source>
</evidence>
<accession>A0AB38XR52</accession>
<gene>
    <name evidence="2" type="ORF">PIG85_04045</name>
</gene>
<proteinExistence type="predicted"/>
<reference evidence="2" key="1">
    <citation type="submission" date="2023-01" db="EMBL/GenBank/DDBJ databases">
        <title>Comparative Genomic Analysis of the Clinically-Derived Winkia Strain NY0527 Provides Evidence into the Taxonomic Reassignment of Winkia neuii and Characterizes Their Virulence Traits.</title>
        <authorList>
            <person name="Cai X."/>
            <person name="Peng Y."/>
            <person name="Li M."/>
            <person name="Qiu Y."/>
            <person name="Wang Y."/>
            <person name="Xu L."/>
            <person name="Hou Q."/>
        </authorList>
    </citation>
    <scope>NUCLEOTIDE SEQUENCE</scope>
    <source>
        <strain evidence="2">NY0527</strain>
    </source>
</reference>
<dbReference type="Proteomes" id="UP001211044">
    <property type="component" value="Chromosome"/>
</dbReference>
<evidence type="ECO:0000313" key="2">
    <source>
        <dbReference type="EMBL" id="WCE46828.1"/>
    </source>
</evidence>
<protein>
    <submittedName>
        <fullName evidence="2">Uncharacterized protein</fullName>
    </submittedName>
</protein>
<evidence type="ECO:0000256" key="1">
    <source>
        <dbReference type="SAM" id="MobiDB-lite"/>
    </source>
</evidence>
<dbReference type="AlphaFoldDB" id="A0AB38XR52"/>
<dbReference type="KEGG" id="wne:PIG85_04045"/>
<feature type="region of interest" description="Disordered" evidence="1">
    <location>
        <begin position="104"/>
        <end position="195"/>
    </location>
</feature>
<organism evidence="2 3">
    <name type="scientific">Winkia neuii subsp. anitrata</name>
    <dbReference type="NCBI Taxonomy" id="29318"/>
    <lineage>
        <taxon>Bacteria</taxon>
        <taxon>Bacillati</taxon>
        <taxon>Actinomycetota</taxon>
        <taxon>Actinomycetes</taxon>
        <taxon>Actinomycetales</taxon>
        <taxon>Actinomycetaceae</taxon>
        <taxon>Winkia</taxon>
    </lineage>
</organism>
<dbReference type="RefSeq" id="WP_053086199.1">
    <property type="nucleotide sequence ID" value="NZ_CP116394.1"/>
</dbReference>
<sequence>MRIRSIKPEFWRSRDITALSWDARLVFIGLWSYVDDNGVGRFDLASIAGDLFVQDLCDNPRDTLARLSRALQQIISNGLAVVYEIESKDFIFITGWNKHQRIDRPNKARLPLPDGEKRRPTSDDDFSSCNTRDTLATLSRHYRETPATGTGEQGNRGTGELINAQPPKASGSNSGSTGPAQTANAVLRDTPTPKNSYPEDFETFWAQYPLKRGKRKALKAFKAAKKRASAKEITQGAARYAADPNRVDQFTKYAEGWLNGNGWEDDPLPARAPVSAAERRTQTQQQIWDWATSPEPLPAMRQGGQLTYEQAMAQVEASERKQVTDG</sequence>